<dbReference type="InterPro" id="IPR029044">
    <property type="entry name" value="Nucleotide-diphossugar_trans"/>
</dbReference>
<dbReference type="GO" id="GO:0016757">
    <property type="term" value="F:glycosyltransferase activity"/>
    <property type="evidence" value="ECO:0007669"/>
    <property type="project" value="InterPro"/>
</dbReference>
<evidence type="ECO:0000313" key="1">
    <source>
        <dbReference type="EMBL" id="QOW37894.1"/>
    </source>
</evidence>
<proteinExistence type="predicted"/>
<dbReference type="InterPro" id="IPR008441">
    <property type="entry name" value="AfumC-like_glycosyl_Trfase"/>
</dbReference>
<dbReference type="AlphaFoldDB" id="A0A7S7A9J8"/>
<protein>
    <submittedName>
        <fullName evidence="1">GT</fullName>
    </submittedName>
</protein>
<dbReference type="EMBL" id="MT799688">
    <property type="protein sequence ID" value="QOW37894.1"/>
    <property type="molecule type" value="Genomic_DNA"/>
</dbReference>
<accession>A0A7S7A9J8</accession>
<reference evidence="1" key="1">
    <citation type="journal article" date="2020" name="FEMS Microbiol. Lett.">
        <title>Screening for texturing Leuconostoc and genomics behind polysaccharide production.</title>
        <authorList>
            <person name="Poulsen V.K."/>
            <person name="Koza A."/>
            <person name="Al-Nakeeb K."/>
            <person name="Oeregaard G."/>
        </authorList>
    </citation>
    <scope>NUCLEOTIDE SEQUENCE</scope>
    <source>
        <strain evidence="1">Ln2</strain>
    </source>
</reference>
<sequence>MSKLYQKGREFLSTGQGLLLLMLLPFFFKGETNHRILQLKLELSLKKKIEHIMNSVANVVIPTNINEQVQNLDESSIWFMWLQGIDDAPEISKNIFFYLKKHFGNRVKLVTAENINTYLNIPDVIYTKWKKNDISNTHFSDIVRVQLLVTYGGLWIDSTVFAQESFIKSIDSRTFVIPRTFPPGSNGKSIPVSSWFIKAEKNNMFLEEVQRKLIQYWTEQNRLITYFLLHYILIITSEQMDNYLEKSYPLDNTLPHYLMLQMRKRKIPEKDMQYFLNQFKLSKFTNKTVSELESENYTTLNNVIKNKGEY</sequence>
<dbReference type="SUPFAM" id="SSF53448">
    <property type="entry name" value="Nucleotide-diphospho-sugar transferases"/>
    <property type="match status" value="1"/>
</dbReference>
<organism evidence="1">
    <name type="scientific">Leuconostoc mesenteroides</name>
    <dbReference type="NCBI Taxonomy" id="1245"/>
    <lineage>
        <taxon>Bacteria</taxon>
        <taxon>Bacillati</taxon>
        <taxon>Bacillota</taxon>
        <taxon>Bacilli</taxon>
        <taxon>Lactobacillales</taxon>
        <taxon>Lactobacillaceae</taxon>
        <taxon>Leuconostoc</taxon>
    </lineage>
</organism>
<dbReference type="Pfam" id="PF05704">
    <property type="entry name" value="Caps_synth"/>
    <property type="match status" value="1"/>
</dbReference>
<dbReference type="Gene3D" id="3.90.550.20">
    <property type="match status" value="1"/>
</dbReference>
<name>A0A7S7A9J8_LEUME</name>